<protein>
    <submittedName>
        <fullName evidence="8">2OG-Fe(II) oxygenase</fullName>
    </submittedName>
</protein>
<dbReference type="Pfam" id="PF13640">
    <property type="entry name" value="2OG-FeII_Oxy_3"/>
    <property type="match status" value="1"/>
</dbReference>
<gene>
    <name evidence="8" type="ORF">HBH39_06055</name>
</gene>
<dbReference type="EMBL" id="CP050313">
    <property type="protein sequence ID" value="QIR14105.1"/>
    <property type="molecule type" value="Genomic_DNA"/>
</dbReference>
<proteinExistence type="predicted"/>
<keyword evidence="3" id="KW-0847">Vitamin C</keyword>
<dbReference type="GO" id="GO:0031543">
    <property type="term" value="F:peptidyl-proline dioxygenase activity"/>
    <property type="evidence" value="ECO:0007669"/>
    <property type="project" value="TreeGrafter"/>
</dbReference>
<feature type="domain" description="Fe2OG dioxygenase" evidence="7">
    <location>
        <begin position="99"/>
        <end position="200"/>
    </location>
</feature>
<sequence>MVSQLSEAVLDVIADALVDKGYILLSDIIPDNVSLALIEKMQAKQNIEFKSAAIGRGSEQQVNTQIRSDKISWLDKQDVIDNQYLSIMEQLKNGLNRRLFMGLFDYESHYAVYQPGAYYQKHLDALKGSQNRILTTVFFLNPNWQAENGGQLVIYDEDDSVITTVQPELGTLAIFLSERFPHEVLPTLVPRNSIAGWFRVSHANHGF</sequence>
<dbReference type="Gene3D" id="2.60.120.620">
    <property type="entry name" value="q2cbj1_9rhob like domain"/>
    <property type="match status" value="1"/>
</dbReference>
<evidence type="ECO:0000256" key="1">
    <source>
        <dbReference type="ARBA" id="ARBA00001961"/>
    </source>
</evidence>
<dbReference type="KEGG" id="saes:HBH39_06055"/>
<reference evidence="8 9" key="1">
    <citation type="submission" date="2020-03" db="EMBL/GenBank/DDBJ databases">
        <title>Complete genome sequence of Shewanella sp.</title>
        <authorList>
            <person name="Kim Y.-S."/>
            <person name="Kim S.-J."/>
            <person name="Jung H.-K."/>
            <person name="Kim K.-H."/>
        </authorList>
    </citation>
    <scope>NUCLEOTIDE SEQUENCE [LARGE SCALE GENOMIC DNA]</scope>
    <source>
        <strain evidence="8 9">PN3F2</strain>
    </source>
</reference>
<dbReference type="AlphaFoldDB" id="A0A6G9QJ63"/>
<evidence type="ECO:0000256" key="3">
    <source>
        <dbReference type="ARBA" id="ARBA00022896"/>
    </source>
</evidence>
<dbReference type="PANTHER" id="PTHR12907:SF26">
    <property type="entry name" value="HIF PROLYL HYDROXYLASE, ISOFORM C"/>
    <property type="match status" value="1"/>
</dbReference>
<keyword evidence="2" id="KW-0479">Metal-binding</keyword>
<dbReference type="InterPro" id="IPR051559">
    <property type="entry name" value="HIF_prolyl_hydroxylases"/>
</dbReference>
<evidence type="ECO:0000259" key="7">
    <source>
        <dbReference type="PROSITE" id="PS51471"/>
    </source>
</evidence>
<comment type="cofactor">
    <cofactor evidence="1">
        <name>L-ascorbate</name>
        <dbReference type="ChEBI" id="CHEBI:38290"/>
    </cofactor>
</comment>
<dbReference type="GO" id="GO:0031418">
    <property type="term" value="F:L-ascorbic acid binding"/>
    <property type="evidence" value="ECO:0007669"/>
    <property type="project" value="UniProtKB-KW"/>
</dbReference>
<accession>A0A6G9QJ63</accession>
<evidence type="ECO:0000313" key="8">
    <source>
        <dbReference type="EMBL" id="QIR14105.1"/>
    </source>
</evidence>
<dbReference type="InterPro" id="IPR005123">
    <property type="entry name" value="Oxoglu/Fe-dep_dioxygenase_dom"/>
</dbReference>
<dbReference type="RefSeq" id="WP_167676521.1">
    <property type="nucleotide sequence ID" value="NZ_CP050313.1"/>
</dbReference>
<dbReference type="GO" id="GO:0008198">
    <property type="term" value="F:ferrous iron binding"/>
    <property type="evidence" value="ECO:0007669"/>
    <property type="project" value="TreeGrafter"/>
</dbReference>
<evidence type="ECO:0000313" key="9">
    <source>
        <dbReference type="Proteomes" id="UP000502608"/>
    </source>
</evidence>
<dbReference type="InterPro" id="IPR044862">
    <property type="entry name" value="Pro_4_hyd_alph_FE2OG_OXY"/>
</dbReference>
<organism evidence="8 9">
    <name type="scientific">Shewanella aestuarii</name>
    <dbReference type="NCBI Taxonomy" id="1028752"/>
    <lineage>
        <taxon>Bacteria</taxon>
        <taxon>Pseudomonadati</taxon>
        <taxon>Pseudomonadota</taxon>
        <taxon>Gammaproteobacteria</taxon>
        <taxon>Alteromonadales</taxon>
        <taxon>Shewanellaceae</taxon>
        <taxon>Shewanella</taxon>
    </lineage>
</organism>
<evidence type="ECO:0000256" key="2">
    <source>
        <dbReference type="ARBA" id="ARBA00022723"/>
    </source>
</evidence>
<keyword evidence="4" id="KW-0223">Dioxygenase</keyword>
<keyword evidence="9" id="KW-1185">Reference proteome</keyword>
<dbReference type="PANTHER" id="PTHR12907">
    <property type="entry name" value="EGL NINE HOMOLOG-RELATED"/>
    <property type="match status" value="1"/>
</dbReference>
<evidence type="ECO:0000256" key="4">
    <source>
        <dbReference type="ARBA" id="ARBA00022964"/>
    </source>
</evidence>
<keyword evidence="5" id="KW-0560">Oxidoreductase</keyword>
<dbReference type="GO" id="GO:0071456">
    <property type="term" value="P:cellular response to hypoxia"/>
    <property type="evidence" value="ECO:0007669"/>
    <property type="project" value="TreeGrafter"/>
</dbReference>
<dbReference type="SMART" id="SM00702">
    <property type="entry name" value="P4Hc"/>
    <property type="match status" value="1"/>
</dbReference>
<name>A0A6G9QJ63_9GAMM</name>
<dbReference type="InterPro" id="IPR006620">
    <property type="entry name" value="Pro_4_hyd_alph"/>
</dbReference>
<dbReference type="PROSITE" id="PS51471">
    <property type="entry name" value="FE2OG_OXY"/>
    <property type="match status" value="1"/>
</dbReference>
<dbReference type="Proteomes" id="UP000502608">
    <property type="component" value="Chromosome"/>
</dbReference>
<evidence type="ECO:0000256" key="6">
    <source>
        <dbReference type="ARBA" id="ARBA00023004"/>
    </source>
</evidence>
<evidence type="ECO:0000256" key="5">
    <source>
        <dbReference type="ARBA" id="ARBA00023002"/>
    </source>
</evidence>
<keyword evidence="6" id="KW-0408">Iron</keyword>